<evidence type="ECO:0000256" key="2">
    <source>
        <dbReference type="ARBA" id="ARBA00009712"/>
    </source>
</evidence>
<evidence type="ECO:0000256" key="5">
    <source>
        <dbReference type="ARBA" id="ARBA00023004"/>
    </source>
</evidence>
<dbReference type="EC" id="1.14.16.1" evidence="8"/>
<evidence type="ECO:0000256" key="4">
    <source>
        <dbReference type="ARBA" id="ARBA00023002"/>
    </source>
</evidence>
<keyword evidence="4 8" id="KW-0560">Oxidoreductase</keyword>
<dbReference type="EMBL" id="JBHSDK010000003">
    <property type="protein sequence ID" value="MFC4334230.1"/>
    <property type="molecule type" value="Genomic_DNA"/>
</dbReference>
<dbReference type="SUPFAM" id="SSF56534">
    <property type="entry name" value="Aromatic aminoacid monoxygenases, catalytic and oligomerization domains"/>
    <property type="match status" value="1"/>
</dbReference>
<dbReference type="NCBIfam" id="NF008877">
    <property type="entry name" value="PRK11913.1-2"/>
    <property type="match status" value="1"/>
</dbReference>
<dbReference type="CDD" id="cd00361">
    <property type="entry name" value="arom_aa_hydroxylase"/>
    <property type="match status" value="1"/>
</dbReference>
<reference evidence="9" key="1">
    <citation type="journal article" date="2019" name="Int. J. Syst. Evol. Microbiol.">
        <title>The Global Catalogue of Microorganisms (GCM) 10K type strain sequencing project: providing services to taxonomists for standard genome sequencing and annotation.</title>
        <authorList>
            <consortium name="The Broad Institute Genomics Platform"/>
            <consortium name="The Broad Institute Genome Sequencing Center for Infectious Disease"/>
            <person name="Wu L."/>
            <person name="Ma J."/>
        </authorList>
    </citation>
    <scope>NUCLEOTIDE SEQUENCE [LARGE SCALE GENOMIC DNA]</scope>
    <source>
        <strain evidence="9">IBRC-M 10908</strain>
    </source>
</reference>
<evidence type="ECO:0000256" key="3">
    <source>
        <dbReference type="ARBA" id="ARBA00022723"/>
    </source>
</evidence>
<dbReference type="InterPro" id="IPR036329">
    <property type="entry name" value="Aro-AA_hydroxylase_C_sf"/>
</dbReference>
<keyword evidence="5" id="KW-0408">Iron</keyword>
<dbReference type="PROSITE" id="PS51410">
    <property type="entry name" value="BH4_AAA_HYDROXYL_2"/>
    <property type="match status" value="1"/>
</dbReference>
<evidence type="ECO:0000256" key="1">
    <source>
        <dbReference type="ARBA" id="ARBA00001954"/>
    </source>
</evidence>
<accession>A0ABV8TTY1</accession>
<comment type="similarity">
    <text evidence="2">Belongs to the biopterin-dependent aromatic amino acid hydroxylase family.</text>
</comment>
<evidence type="ECO:0000259" key="7">
    <source>
        <dbReference type="PROSITE" id="PS51410"/>
    </source>
</evidence>
<feature type="domain" description="Biopterin-dependent aromatic amino acid hydroxylase family profile" evidence="7">
    <location>
        <begin position="1"/>
        <end position="294"/>
    </location>
</feature>
<dbReference type="Pfam" id="PF00351">
    <property type="entry name" value="Biopterin_H"/>
    <property type="match status" value="1"/>
</dbReference>
<organism evidence="8 9">
    <name type="scientific">Salininema proteolyticum</name>
    <dbReference type="NCBI Taxonomy" id="1607685"/>
    <lineage>
        <taxon>Bacteria</taxon>
        <taxon>Bacillati</taxon>
        <taxon>Actinomycetota</taxon>
        <taxon>Actinomycetes</taxon>
        <taxon>Glycomycetales</taxon>
        <taxon>Glycomycetaceae</taxon>
        <taxon>Salininema</taxon>
    </lineage>
</organism>
<comment type="cofactor">
    <cofactor evidence="1">
        <name>Fe(2+)</name>
        <dbReference type="ChEBI" id="CHEBI:29033"/>
    </cofactor>
</comment>
<proteinExistence type="inferred from homology"/>
<dbReference type="PANTHER" id="PTHR11473:SF24">
    <property type="entry name" value="PHENYLALANINE-4-HYDROXYLASE"/>
    <property type="match status" value="1"/>
</dbReference>
<dbReference type="InterPro" id="IPR001273">
    <property type="entry name" value="ArAA_hydroxylase"/>
</dbReference>
<dbReference type="Gene3D" id="1.10.800.10">
    <property type="entry name" value="Aromatic amino acid hydroxylase"/>
    <property type="match status" value="1"/>
</dbReference>
<dbReference type="PANTHER" id="PTHR11473">
    <property type="entry name" value="AROMATIC AMINO ACID HYDROXYLASE"/>
    <property type="match status" value="1"/>
</dbReference>
<evidence type="ECO:0000256" key="6">
    <source>
        <dbReference type="ARBA" id="ARBA00023033"/>
    </source>
</evidence>
<comment type="caution">
    <text evidence="8">The sequence shown here is derived from an EMBL/GenBank/DDBJ whole genome shotgun (WGS) entry which is preliminary data.</text>
</comment>
<dbReference type="RefSeq" id="WP_380617966.1">
    <property type="nucleotide sequence ID" value="NZ_JBHSDK010000003.1"/>
</dbReference>
<evidence type="ECO:0000313" key="9">
    <source>
        <dbReference type="Proteomes" id="UP001595823"/>
    </source>
</evidence>
<sequence length="294" mass="33097">MFEEAQYFAPVNTKDDGSVEVELASSHPGFSDSDYRDRRNKLAALAVDWSPGKPVPVAPYTDTEHEVWRKVSTELAVKHRGLASQEFLDGAEELSLPGDRIPQLSEVSEKLSPITGFSYRPAAGLVPLLDFYGVLEDSQFHSTQYIRHHSVPFYTPEPDVVHEVIGHANALAHPRFAALYRLAGQAARRVESDEALEFVSKVFWFTMEFGVIGEKDGLKAYGAGILSSYGEIDEFRKMDIRPLDLRQMGTVDYDITKYQDILFKAESMDELEDVVGTFWAECDDEKIEEILHGK</sequence>
<protein>
    <submittedName>
        <fullName evidence="8">Phenylalanine 4-monooxygenase</fullName>
        <ecNumber evidence="8">1.14.16.1</ecNumber>
    </submittedName>
</protein>
<evidence type="ECO:0000313" key="8">
    <source>
        <dbReference type="EMBL" id="MFC4334230.1"/>
    </source>
</evidence>
<keyword evidence="9" id="KW-1185">Reference proteome</keyword>
<dbReference type="GO" id="GO:0004505">
    <property type="term" value="F:phenylalanine 4-monooxygenase activity"/>
    <property type="evidence" value="ECO:0007669"/>
    <property type="project" value="UniProtKB-EC"/>
</dbReference>
<dbReference type="PRINTS" id="PR00372">
    <property type="entry name" value="FYWHYDRXLASE"/>
</dbReference>
<name>A0ABV8TTY1_9ACTN</name>
<keyword evidence="6" id="KW-0503">Monooxygenase</keyword>
<dbReference type="InterPro" id="IPR036951">
    <property type="entry name" value="ArAA_hydroxylase_sf"/>
</dbReference>
<dbReference type="Proteomes" id="UP001595823">
    <property type="component" value="Unassembled WGS sequence"/>
</dbReference>
<gene>
    <name evidence="8" type="ORF">ACFPET_03360</name>
</gene>
<dbReference type="InterPro" id="IPR019774">
    <property type="entry name" value="Aromatic-AA_hydroxylase_C"/>
</dbReference>
<keyword evidence="3" id="KW-0479">Metal-binding</keyword>